<dbReference type="CDD" id="cd08026">
    <property type="entry name" value="DUF326"/>
    <property type="match status" value="1"/>
</dbReference>
<dbReference type="Gene3D" id="1.20.1270.360">
    <property type="match status" value="1"/>
</dbReference>
<accession>A0ABD6CDE7</accession>
<sequence length="171" mass="18370">MSDQYPQQGGQQTQWTGQQGTTMGQSGMTGQQGGLRLQDVQSPQEAAAMNAITRAIEICEWCADQCVAEGNANMAECIRLCEDVSEIGEASQVLLSRKSNYSTPILQTLNQAMQACAQECSRHNQGHCQDCASVLGQSLNAIQQLTGSKRQGMQQGGMTQGRMQSGSQTGY</sequence>
<reference evidence="2 3" key="1">
    <citation type="journal article" date="2019" name="Int. J. Syst. Evol. Microbiol.">
        <title>The Global Catalogue of Microorganisms (GCM) 10K type strain sequencing project: providing services to taxonomists for standard genome sequencing and annotation.</title>
        <authorList>
            <consortium name="The Broad Institute Genomics Platform"/>
            <consortium name="The Broad Institute Genome Sequencing Center for Infectious Disease"/>
            <person name="Wu L."/>
            <person name="Ma J."/>
        </authorList>
    </citation>
    <scope>NUCLEOTIDE SEQUENCE [LARGE SCALE GENOMIC DNA]</scope>
    <source>
        <strain evidence="2 3">CGMCC 1.12125</strain>
    </source>
</reference>
<protein>
    <submittedName>
        <fullName evidence="2">Four-helix bundle copper-binding protein</fullName>
    </submittedName>
</protein>
<evidence type="ECO:0000313" key="3">
    <source>
        <dbReference type="Proteomes" id="UP001597119"/>
    </source>
</evidence>
<dbReference type="Proteomes" id="UP001597119">
    <property type="component" value="Unassembled WGS sequence"/>
</dbReference>
<keyword evidence="3" id="KW-1185">Reference proteome</keyword>
<dbReference type="InterPro" id="IPR005560">
    <property type="entry name" value="Csp_YhjQ"/>
</dbReference>
<feature type="region of interest" description="Disordered" evidence="1">
    <location>
        <begin position="149"/>
        <end position="171"/>
    </location>
</feature>
<feature type="compositionally biased region" description="Low complexity" evidence="1">
    <location>
        <begin position="160"/>
        <end position="171"/>
    </location>
</feature>
<comment type="caution">
    <text evidence="2">The sequence shown here is derived from an EMBL/GenBank/DDBJ whole genome shotgun (WGS) entry which is preliminary data.</text>
</comment>
<proteinExistence type="predicted"/>
<gene>
    <name evidence="2" type="ORF">ACFR9U_15420</name>
</gene>
<dbReference type="EMBL" id="JBHUDJ010000011">
    <property type="protein sequence ID" value="MFD1588371.1"/>
    <property type="molecule type" value="Genomic_DNA"/>
</dbReference>
<name>A0ABD6CDE7_9EURY</name>
<dbReference type="Pfam" id="PF03860">
    <property type="entry name" value="Csp"/>
    <property type="match status" value="1"/>
</dbReference>
<dbReference type="AlphaFoldDB" id="A0ABD6CDE7"/>
<feature type="region of interest" description="Disordered" evidence="1">
    <location>
        <begin position="1"/>
        <end position="40"/>
    </location>
</feature>
<evidence type="ECO:0000256" key="1">
    <source>
        <dbReference type="SAM" id="MobiDB-lite"/>
    </source>
</evidence>
<organism evidence="2 3">
    <name type="scientific">Halorientalis brevis</name>
    <dbReference type="NCBI Taxonomy" id="1126241"/>
    <lineage>
        <taxon>Archaea</taxon>
        <taxon>Methanobacteriati</taxon>
        <taxon>Methanobacteriota</taxon>
        <taxon>Stenosarchaea group</taxon>
        <taxon>Halobacteria</taxon>
        <taxon>Halobacteriales</taxon>
        <taxon>Haloarculaceae</taxon>
        <taxon>Halorientalis</taxon>
    </lineage>
</organism>
<evidence type="ECO:0000313" key="2">
    <source>
        <dbReference type="EMBL" id="MFD1588371.1"/>
    </source>
</evidence>
<feature type="compositionally biased region" description="Low complexity" evidence="1">
    <location>
        <begin position="7"/>
        <end position="29"/>
    </location>
</feature>
<dbReference type="InterPro" id="IPR044543">
    <property type="entry name" value="YHJQ-like"/>
</dbReference>
<dbReference type="RefSeq" id="WP_247381437.1">
    <property type="nucleotide sequence ID" value="NZ_JALLGV010000010.1"/>
</dbReference>